<dbReference type="PANTHER" id="PTHR13723">
    <property type="entry name" value="ADAMTS A DISINTEGRIN AND METALLOPROTEASE WITH THROMBOSPONDIN MOTIFS PROTEASE"/>
    <property type="match status" value="1"/>
</dbReference>
<dbReference type="GO" id="GO:0031012">
    <property type="term" value="C:extracellular matrix"/>
    <property type="evidence" value="ECO:0007669"/>
    <property type="project" value="TreeGrafter"/>
</dbReference>
<dbReference type="InterPro" id="IPR050439">
    <property type="entry name" value="ADAMTS_ADAMTS-like"/>
</dbReference>
<sequence>MRGWNAYPRADQCEVKRLIRFIDGNKYRWTYNPAVPVTAGQECKLLCIAEVGIRQFAKYSFGFVDDGTRCDDYDENSGFVSAANVSYDDRRRQRLAQYGLPHQPRSFGFVDAGTRFKYTRDELKKEKITAQGPLNQDVELLYLVQSWKEEYQVRIRYLIPRSKDVNSDTRIVRSLEHGEVSFKWTSRSLGCSESCGGG</sequence>
<organism evidence="1 2">
    <name type="scientific">Desmophyllum pertusum</name>
    <dbReference type="NCBI Taxonomy" id="174260"/>
    <lineage>
        <taxon>Eukaryota</taxon>
        <taxon>Metazoa</taxon>
        <taxon>Cnidaria</taxon>
        <taxon>Anthozoa</taxon>
        <taxon>Hexacorallia</taxon>
        <taxon>Scleractinia</taxon>
        <taxon>Caryophylliina</taxon>
        <taxon>Caryophylliidae</taxon>
        <taxon>Desmophyllum</taxon>
    </lineage>
</organism>
<protein>
    <submittedName>
        <fullName evidence="1">Uncharacterized protein</fullName>
    </submittedName>
</protein>
<dbReference type="GO" id="GO:0004222">
    <property type="term" value="F:metalloendopeptidase activity"/>
    <property type="evidence" value="ECO:0007669"/>
    <property type="project" value="TreeGrafter"/>
</dbReference>
<dbReference type="GO" id="GO:0030198">
    <property type="term" value="P:extracellular matrix organization"/>
    <property type="evidence" value="ECO:0007669"/>
    <property type="project" value="TreeGrafter"/>
</dbReference>
<evidence type="ECO:0000313" key="1">
    <source>
        <dbReference type="EMBL" id="KAJ7334352.1"/>
    </source>
</evidence>
<comment type="caution">
    <text evidence="1">The sequence shown here is derived from an EMBL/GenBank/DDBJ whole genome shotgun (WGS) entry which is preliminary data.</text>
</comment>
<dbReference type="Proteomes" id="UP001163046">
    <property type="component" value="Unassembled WGS sequence"/>
</dbReference>
<dbReference type="Gene3D" id="2.60.120.830">
    <property type="match status" value="1"/>
</dbReference>
<dbReference type="EMBL" id="MU827784">
    <property type="protein sequence ID" value="KAJ7334352.1"/>
    <property type="molecule type" value="Genomic_DNA"/>
</dbReference>
<keyword evidence="2" id="KW-1185">Reference proteome</keyword>
<name>A0A9W9YCZ1_9CNID</name>
<dbReference type="OrthoDB" id="5954479at2759"/>
<gene>
    <name evidence="1" type="ORF">OS493_014662</name>
</gene>
<reference evidence="1" key="1">
    <citation type="submission" date="2023-01" db="EMBL/GenBank/DDBJ databases">
        <title>Genome assembly of the deep-sea coral Lophelia pertusa.</title>
        <authorList>
            <person name="Herrera S."/>
            <person name="Cordes E."/>
        </authorList>
    </citation>
    <scope>NUCLEOTIDE SEQUENCE</scope>
    <source>
        <strain evidence="1">USNM1676648</strain>
        <tissue evidence="1">Polyp</tissue>
    </source>
</reference>
<dbReference type="GO" id="GO:0006508">
    <property type="term" value="P:proteolysis"/>
    <property type="evidence" value="ECO:0007669"/>
    <property type="project" value="TreeGrafter"/>
</dbReference>
<proteinExistence type="predicted"/>
<dbReference type="AlphaFoldDB" id="A0A9W9YCZ1"/>
<evidence type="ECO:0000313" key="2">
    <source>
        <dbReference type="Proteomes" id="UP001163046"/>
    </source>
</evidence>
<dbReference type="PANTHER" id="PTHR13723:SF281">
    <property type="entry name" value="PAPILIN"/>
    <property type="match status" value="1"/>
</dbReference>
<accession>A0A9W9YCZ1</accession>